<dbReference type="EMBL" id="JADBEM010000001">
    <property type="protein sequence ID" value="MBE1608040.1"/>
    <property type="molecule type" value="Genomic_DNA"/>
</dbReference>
<evidence type="ECO:0000256" key="1">
    <source>
        <dbReference type="SAM" id="MobiDB-lite"/>
    </source>
</evidence>
<feature type="domain" description="Calcineurin-like phosphoesterase" evidence="2">
    <location>
        <begin position="1"/>
        <end position="178"/>
    </location>
</feature>
<dbReference type="PANTHER" id="PTHR42850">
    <property type="entry name" value="METALLOPHOSPHOESTERASE"/>
    <property type="match status" value="1"/>
</dbReference>
<dbReference type="SUPFAM" id="SSF56300">
    <property type="entry name" value="Metallo-dependent phosphatases"/>
    <property type="match status" value="1"/>
</dbReference>
<protein>
    <submittedName>
        <fullName evidence="3">Phosphodiesterase</fullName>
    </submittedName>
</protein>
<dbReference type="InterPro" id="IPR029052">
    <property type="entry name" value="Metallo-depent_PP-like"/>
</dbReference>
<evidence type="ECO:0000259" key="2">
    <source>
        <dbReference type="Pfam" id="PF00149"/>
    </source>
</evidence>
<gene>
    <name evidence="3" type="ORF">HEB94_004888</name>
</gene>
<dbReference type="InterPro" id="IPR050126">
    <property type="entry name" value="Ap4A_hydrolase"/>
</dbReference>
<keyword evidence="4" id="KW-1185">Reference proteome</keyword>
<name>A0A927RDD8_9ACTN</name>
<dbReference type="RefSeq" id="WP_192751895.1">
    <property type="nucleotide sequence ID" value="NZ_BAABJL010000230.1"/>
</dbReference>
<evidence type="ECO:0000313" key="3">
    <source>
        <dbReference type="EMBL" id="MBE1608040.1"/>
    </source>
</evidence>
<feature type="compositionally biased region" description="Polar residues" evidence="1">
    <location>
        <begin position="241"/>
        <end position="259"/>
    </location>
</feature>
<reference evidence="3" key="1">
    <citation type="submission" date="2020-10" db="EMBL/GenBank/DDBJ databases">
        <title>Sequencing the genomes of 1000 actinobacteria strains.</title>
        <authorList>
            <person name="Klenk H.-P."/>
        </authorList>
    </citation>
    <scope>NUCLEOTIDE SEQUENCE</scope>
    <source>
        <strain evidence="3">DSM 45354</strain>
    </source>
</reference>
<accession>A0A927RDD8</accession>
<dbReference type="InterPro" id="IPR004843">
    <property type="entry name" value="Calcineurin-like_PHP"/>
</dbReference>
<dbReference type="Pfam" id="PF00149">
    <property type="entry name" value="Metallophos"/>
    <property type="match status" value="1"/>
</dbReference>
<organism evidence="3 4">
    <name type="scientific">Actinopolymorpha pittospori</name>
    <dbReference type="NCBI Taxonomy" id="648752"/>
    <lineage>
        <taxon>Bacteria</taxon>
        <taxon>Bacillati</taxon>
        <taxon>Actinomycetota</taxon>
        <taxon>Actinomycetes</taxon>
        <taxon>Propionibacteriales</taxon>
        <taxon>Actinopolymorphaceae</taxon>
        <taxon>Actinopolymorpha</taxon>
    </lineage>
</organism>
<dbReference type="Gene3D" id="3.60.21.10">
    <property type="match status" value="1"/>
</dbReference>
<evidence type="ECO:0000313" key="4">
    <source>
        <dbReference type="Proteomes" id="UP000638648"/>
    </source>
</evidence>
<feature type="compositionally biased region" description="Basic and acidic residues" evidence="1">
    <location>
        <begin position="266"/>
        <end position="279"/>
    </location>
</feature>
<sequence>MRIGLISDTEGNVVALEAAVAAMKGHAPDVLVFAGDVLECPFSPDPPAETIALLRAEDIRTIPGNHDRYLMDWGTPRWPHTLWMRLRRSDPAGPWIDEVGAGQALITPADLAWLRELPEEFLLTEGVWVCHGMPGNPWNSIWPRHPTYDANVSDADRDASLRMLADLDADLVLCGHVPDPCTYEDRLSDGRALRVVRAGTRNKERVGYAMLTGGDGKWDVTWHHAEISKQASKHSSAYARSANTGGSWAASSTQTQPDVSRNHSGRRLEHPDHPQLREG</sequence>
<comment type="caution">
    <text evidence="3">The sequence shown here is derived from an EMBL/GenBank/DDBJ whole genome shotgun (WGS) entry which is preliminary data.</text>
</comment>
<dbReference type="GO" id="GO:0016791">
    <property type="term" value="F:phosphatase activity"/>
    <property type="evidence" value="ECO:0007669"/>
    <property type="project" value="TreeGrafter"/>
</dbReference>
<proteinExistence type="predicted"/>
<dbReference type="Proteomes" id="UP000638648">
    <property type="component" value="Unassembled WGS sequence"/>
</dbReference>
<dbReference type="GO" id="GO:0005737">
    <property type="term" value="C:cytoplasm"/>
    <property type="evidence" value="ECO:0007669"/>
    <property type="project" value="TreeGrafter"/>
</dbReference>
<dbReference type="PANTHER" id="PTHR42850:SF2">
    <property type="entry name" value="BLL5683 PROTEIN"/>
    <property type="match status" value="1"/>
</dbReference>
<feature type="region of interest" description="Disordered" evidence="1">
    <location>
        <begin position="230"/>
        <end position="279"/>
    </location>
</feature>
<dbReference type="AlphaFoldDB" id="A0A927RDD8"/>